<evidence type="ECO:0000313" key="9">
    <source>
        <dbReference type="EMBL" id="AWM39434.1"/>
    </source>
</evidence>
<keyword evidence="6" id="KW-0472">Membrane</keyword>
<dbReference type="PANTHER" id="PTHR30026">
    <property type="entry name" value="OUTER MEMBRANE PROTEIN TOLC"/>
    <property type="match status" value="1"/>
</dbReference>
<accession>A0A2Z3HCM5</accession>
<dbReference type="PANTHER" id="PTHR30026:SF23">
    <property type="entry name" value="TO APRF-PUTATIVE OUTER MEMBRANE EFFLUX PROTEIN OR SECRETED ALKALINE PHOSPHATASE-RELATED"/>
    <property type="match status" value="1"/>
</dbReference>
<dbReference type="OrthoDB" id="229865at2"/>
<evidence type="ECO:0000256" key="6">
    <source>
        <dbReference type="ARBA" id="ARBA00023136"/>
    </source>
</evidence>
<evidence type="ECO:0008006" key="11">
    <source>
        <dbReference type="Google" id="ProtNLM"/>
    </source>
</evidence>
<evidence type="ECO:0000256" key="8">
    <source>
        <dbReference type="SAM" id="MobiDB-lite"/>
    </source>
</evidence>
<dbReference type="Proteomes" id="UP000245802">
    <property type="component" value="Chromosome"/>
</dbReference>
<dbReference type="RefSeq" id="WP_010047181.1">
    <property type="nucleotide sequence ID" value="NZ_CP025958.1"/>
</dbReference>
<dbReference type="Gene3D" id="1.20.1600.10">
    <property type="entry name" value="Outer membrane efflux proteins (OEP)"/>
    <property type="match status" value="1"/>
</dbReference>
<dbReference type="AlphaFoldDB" id="A0A2Z3HCM5"/>
<evidence type="ECO:0000256" key="5">
    <source>
        <dbReference type="ARBA" id="ARBA00022692"/>
    </source>
</evidence>
<dbReference type="InterPro" id="IPR003423">
    <property type="entry name" value="OMP_efflux"/>
</dbReference>
<comment type="similarity">
    <text evidence="2">Belongs to the outer membrane factor (OMF) (TC 1.B.17) family.</text>
</comment>
<dbReference type="GO" id="GO:0009279">
    <property type="term" value="C:cell outer membrane"/>
    <property type="evidence" value="ECO:0007669"/>
    <property type="project" value="UniProtKB-SubCell"/>
</dbReference>
<dbReference type="EMBL" id="CP025958">
    <property type="protein sequence ID" value="AWM39434.1"/>
    <property type="molecule type" value="Genomic_DNA"/>
</dbReference>
<keyword evidence="7" id="KW-0998">Cell outer membrane</keyword>
<evidence type="ECO:0000256" key="3">
    <source>
        <dbReference type="ARBA" id="ARBA00022448"/>
    </source>
</evidence>
<keyword evidence="5" id="KW-0812">Transmembrane</keyword>
<dbReference type="GO" id="GO:0015562">
    <property type="term" value="F:efflux transmembrane transporter activity"/>
    <property type="evidence" value="ECO:0007669"/>
    <property type="project" value="InterPro"/>
</dbReference>
<evidence type="ECO:0000256" key="7">
    <source>
        <dbReference type="ARBA" id="ARBA00023237"/>
    </source>
</evidence>
<feature type="compositionally biased region" description="Pro residues" evidence="8">
    <location>
        <begin position="825"/>
        <end position="834"/>
    </location>
</feature>
<dbReference type="PROSITE" id="PS51257">
    <property type="entry name" value="PROKAR_LIPOPROTEIN"/>
    <property type="match status" value="1"/>
</dbReference>
<organism evidence="9 10">
    <name type="scientific">Gemmata obscuriglobus</name>
    <dbReference type="NCBI Taxonomy" id="114"/>
    <lineage>
        <taxon>Bacteria</taxon>
        <taxon>Pseudomonadati</taxon>
        <taxon>Planctomycetota</taxon>
        <taxon>Planctomycetia</taxon>
        <taxon>Gemmatales</taxon>
        <taxon>Gemmataceae</taxon>
        <taxon>Gemmata</taxon>
    </lineage>
</organism>
<feature type="compositionally biased region" description="Low complexity" evidence="8">
    <location>
        <begin position="783"/>
        <end position="802"/>
    </location>
</feature>
<name>A0A2Z3HCM5_9BACT</name>
<evidence type="ECO:0000256" key="2">
    <source>
        <dbReference type="ARBA" id="ARBA00007613"/>
    </source>
</evidence>
<dbReference type="InterPro" id="IPR051906">
    <property type="entry name" value="TolC-like"/>
</dbReference>
<evidence type="ECO:0000256" key="4">
    <source>
        <dbReference type="ARBA" id="ARBA00022452"/>
    </source>
</evidence>
<sequence length="852" mass="91926">MSRSRWFKRALAGVLTISAAGGCKQQLFMDPADYKDAAQVALPKSLEANPHGTIAPGQVDKLGGPVNTVTDFVRPPRMMKLSECIALAMEQGSVGSQSPNNPGFKNDSLQQFSGRGVGGSDAIRSFAIDPAIAAAEIERSLSKFDARWITSMQWQKIDQPVAAQFLSFQQSRDAASFSSTLAKPLPTGGVAGITFSTDYSKFSQQATTQTQLVNPNYTPRVQLTVEQPLLRLFGVEVNQLSPTHPGSLLITGLQSTGQGTEGILITRIRMDQQRATFDQLVNTMLLNVEAAYWNLYASYYNLYAQEEGLRQAFEAYRYTKLRVDAGALKPQRLDQVQAQFERFRAGVYQTRGQVLESERQLRGLIGLRSDDGVRLVPIDEPNLAPYQPDFHEAANDAIAYRPELLIARQDVKFRQLDLLLQKQLRRPDLRGFAQYDMAGLGTRLDGRAEDFGPTGASPGNAFGNFIDNRFNSWTLGVRLDMPIGFRDANALVRQAQLNMEKSYLQLRNEELRAIENLTLQYRRVNELHAVIAPRRAEREANQKYVARARAAVDIGGPDPNEFLNDLTVQQQLALAVAAETQAIANYNIALAQFEYAKGTIQQYNRVSVSEGALPPWVSKRAADHIRERTEAALKLREQAPPPGGTAVGGHPIAPAGGTTSLLQLPPFAEKRDPLPMELPKTDDAVPTRPGSDTPPGGRVQPGAGPLGAGPVGQPRPLPTFGTGSGAEFQPNGRATLPPLPPGSRSVGSGFTPPAGGGATSNPDGYFRSEGRALVPEPPPYRSATDAPAPGATPPAGTAGAAGESFRSDARATLPPETKKSSDPVWSPPALPTPPATGGVTTPQPPTIPPTLP</sequence>
<proteinExistence type="inferred from homology"/>
<feature type="region of interest" description="Disordered" evidence="8">
    <location>
        <begin position="92"/>
        <end position="111"/>
    </location>
</feature>
<dbReference type="SUPFAM" id="SSF56954">
    <property type="entry name" value="Outer membrane efflux proteins (OEP)"/>
    <property type="match status" value="1"/>
</dbReference>
<feature type="compositionally biased region" description="Basic and acidic residues" evidence="8">
    <location>
        <begin position="668"/>
        <end position="685"/>
    </location>
</feature>
<dbReference type="GO" id="GO:0015288">
    <property type="term" value="F:porin activity"/>
    <property type="evidence" value="ECO:0007669"/>
    <property type="project" value="TreeGrafter"/>
</dbReference>
<dbReference type="KEGG" id="gog:C1280_22210"/>
<protein>
    <recommendedName>
        <fullName evidence="11">TolC family protein</fullName>
    </recommendedName>
</protein>
<gene>
    <name evidence="9" type="ORF">C1280_22210</name>
</gene>
<dbReference type="GO" id="GO:1990281">
    <property type="term" value="C:efflux pump complex"/>
    <property type="evidence" value="ECO:0007669"/>
    <property type="project" value="TreeGrafter"/>
</dbReference>
<keyword evidence="10" id="KW-1185">Reference proteome</keyword>
<feature type="region of interest" description="Disordered" evidence="8">
    <location>
        <begin position="636"/>
        <end position="852"/>
    </location>
</feature>
<feature type="compositionally biased region" description="Polar residues" evidence="8">
    <location>
        <begin position="93"/>
        <end position="111"/>
    </location>
</feature>
<feature type="compositionally biased region" description="Pro residues" evidence="8">
    <location>
        <begin position="842"/>
        <end position="852"/>
    </location>
</feature>
<dbReference type="Pfam" id="PF02321">
    <property type="entry name" value="OEP"/>
    <property type="match status" value="1"/>
</dbReference>
<reference evidence="9 10" key="1">
    <citation type="submission" date="2018-01" db="EMBL/GenBank/DDBJ databases">
        <title>G. obscuriglobus.</title>
        <authorList>
            <person name="Franke J."/>
            <person name="Blomberg W."/>
            <person name="Selmecki A."/>
        </authorList>
    </citation>
    <scope>NUCLEOTIDE SEQUENCE [LARGE SCALE GENOMIC DNA]</scope>
    <source>
        <strain evidence="9 10">DSM 5831</strain>
    </source>
</reference>
<evidence type="ECO:0000313" key="10">
    <source>
        <dbReference type="Proteomes" id="UP000245802"/>
    </source>
</evidence>
<comment type="subcellular location">
    <subcellularLocation>
        <location evidence="1">Cell outer membrane</location>
    </subcellularLocation>
</comment>
<keyword evidence="4" id="KW-1134">Transmembrane beta strand</keyword>
<keyword evidence="3" id="KW-0813">Transport</keyword>
<evidence type="ECO:0000256" key="1">
    <source>
        <dbReference type="ARBA" id="ARBA00004442"/>
    </source>
</evidence>